<dbReference type="EMBL" id="NESP01000001">
    <property type="protein sequence ID" value="PUE58314.1"/>
    <property type="molecule type" value="Genomic_DNA"/>
</dbReference>
<gene>
    <name evidence="1" type="ORF">B9Z44_01070</name>
</gene>
<dbReference type="InterPro" id="IPR036388">
    <property type="entry name" value="WH-like_DNA-bd_sf"/>
</dbReference>
<dbReference type="InterPro" id="IPR000944">
    <property type="entry name" value="Tscrpt_reg_Rrf2"/>
</dbReference>
<dbReference type="PANTHER" id="PTHR33221:SF15">
    <property type="entry name" value="HTH-TYPE TRANSCRIPTIONAL REGULATOR YWGB-RELATED"/>
    <property type="match status" value="1"/>
</dbReference>
<dbReference type="SUPFAM" id="SSF46785">
    <property type="entry name" value="Winged helix' DNA-binding domain"/>
    <property type="match status" value="1"/>
</dbReference>
<comment type="caution">
    <text evidence="1">The sequence shown here is derived from an EMBL/GenBank/DDBJ whole genome shotgun (WGS) entry which is preliminary data.</text>
</comment>
<dbReference type="InterPro" id="IPR036390">
    <property type="entry name" value="WH_DNA-bd_sf"/>
</dbReference>
<protein>
    <recommendedName>
        <fullName evidence="3">Rrf2 family transcriptional regulator</fullName>
    </recommendedName>
</protein>
<sequence>MISKKTINAIEVCVYLAGQRHAGYVTTTEMSPRLDLSISYLENILKPLKAHHIVSAMKGPGGGYMIQGDMSLISIWDITSVLECTLNASPSEDADMCDDTSTPASYELGLEQVVKTTLSNFTLADFVDESRDQEARSFVQTMGRFKFKPMVAPLMPKAPNSVFQLSMMMA</sequence>
<accession>A0A315EQU6</accession>
<evidence type="ECO:0000313" key="1">
    <source>
        <dbReference type="EMBL" id="PUE58314.1"/>
    </source>
</evidence>
<evidence type="ECO:0008006" key="3">
    <source>
        <dbReference type="Google" id="ProtNLM"/>
    </source>
</evidence>
<keyword evidence="2" id="KW-1185">Reference proteome</keyword>
<dbReference type="Pfam" id="PF02082">
    <property type="entry name" value="Rrf2"/>
    <property type="match status" value="1"/>
</dbReference>
<name>A0A315EQU6_9BURK</name>
<dbReference type="PROSITE" id="PS51197">
    <property type="entry name" value="HTH_RRF2_2"/>
    <property type="match status" value="1"/>
</dbReference>
<organism evidence="1 2">
    <name type="scientific">Limnohabitans curvus</name>
    <dbReference type="NCBI Taxonomy" id="323423"/>
    <lineage>
        <taxon>Bacteria</taxon>
        <taxon>Pseudomonadati</taxon>
        <taxon>Pseudomonadota</taxon>
        <taxon>Betaproteobacteria</taxon>
        <taxon>Burkholderiales</taxon>
        <taxon>Comamonadaceae</taxon>
        <taxon>Limnohabitans</taxon>
    </lineage>
</organism>
<dbReference type="AlphaFoldDB" id="A0A315EQU6"/>
<dbReference type="GO" id="GO:0005829">
    <property type="term" value="C:cytosol"/>
    <property type="evidence" value="ECO:0007669"/>
    <property type="project" value="TreeGrafter"/>
</dbReference>
<dbReference type="PANTHER" id="PTHR33221">
    <property type="entry name" value="WINGED HELIX-TURN-HELIX TRANSCRIPTIONAL REGULATOR, RRF2 FAMILY"/>
    <property type="match status" value="1"/>
</dbReference>
<dbReference type="Proteomes" id="UP000251341">
    <property type="component" value="Unassembled WGS sequence"/>
</dbReference>
<dbReference type="Gene3D" id="1.10.10.10">
    <property type="entry name" value="Winged helix-like DNA-binding domain superfamily/Winged helix DNA-binding domain"/>
    <property type="match status" value="1"/>
</dbReference>
<evidence type="ECO:0000313" key="2">
    <source>
        <dbReference type="Proteomes" id="UP000251341"/>
    </source>
</evidence>
<dbReference type="RefSeq" id="WP_108401464.1">
    <property type="nucleotide sequence ID" value="NZ_NESP01000001.1"/>
</dbReference>
<reference evidence="1 2" key="1">
    <citation type="submission" date="2017-04" db="EMBL/GenBank/DDBJ databases">
        <title>Unexpected and diverse lifestyles within the genus Limnohabitans.</title>
        <authorList>
            <person name="Kasalicky V."/>
            <person name="Mehrshad M."/>
            <person name="Andrei S.-A."/>
            <person name="Salcher M."/>
            <person name="Kratochvilova H."/>
            <person name="Simek K."/>
            <person name="Ghai R."/>
        </authorList>
    </citation>
    <scope>NUCLEOTIDE SEQUENCE [LARGE SCALE GENOMIC DNA]</scope>
    <source>
        <strain evidence="1 2">MWH-C5</strain>
    </source>
</reference>
<proteinExistence type="predicted"/>
<dbReference type="GO" id="GO:0003700">
    <property type="term" value="F:DNA-binding transcription factor activity"/>
    <property type="evidence" value="ECO:0007669"/>
    <property type="project" value="TreeGrafter"/>
</dbReference>